<dbReference type="InterPro" id="IPR009061">
    <property type="entry name" value="DNA-bd_dom_put_sf"/>
</dbReference>
<dbReference type="InterPro" id="IPR047057">
    <property type="entry name" value="MerR_fam"/>
</dbReference>
<name>A0A3N0UVL3_9PROT</name>
<dbReference type="GO" id="GO:0003677">
    <property type="term" value="F:DNA binding"/>
    <property type="evidence" value="ECO:0007669"/>
    <property type="project" value="UniProtKB-KW"/>
</dbReference>
<dbReference type="Gene3D" id="1.10.1660.10">
    <property type="match status" value="1"/>
</dbReference>
<evidence type="ECO:0000259" key="6">
    <source>
        <dbReference type="PROSITE" id="PS50937"/>
    </source>
</evidence>
<comment type="caution">
    <text evidence="7">The sequence shown here is derived from an EMBL/GenBank/DDBJ whole genome shotgun (WGS) entry which is preliminary data.</text>
</comment>
<keyword evidence="3" id="KW-0805">Transcription regulation</keyword>
<dbReference type="CDD" id="cd01108">
    <property type="entry name" value="HTH_CueR"/>
    <property type="match status" value="1"/>
</dbReference>
<dbReference type="EMBL" id="RJVP01000007">
    <property type="protein sequence ID" value="ROH84577.1"/>
    <property type="molecule type" value="Genomic_DNA"/>
</dbReference>
<dbReference type="NCBIfam" id="TIGR02044">
    <property type="entry name" value="CueR"/>
    <property type="match status" value="1"/>
</dbReference>
<dbReference type="PROSITE" id="PS50937">
    <property type="entry name" value="HTH_MERR_2"/>
    <property type="match status" value="1"/>
</dbReference>
<dbReference type="PANTHER" id="PTHR30204:SF94">
    <property type="entry name" value="HEAVY METAL-DEPENDENT TRANSCRIPTIONAL REGULATOR HI_0293-RELATED"/>
    <property type="match status" value="1"/>
</dbReference>
<gene>
    <name evidence="7" type="primary">cueR</name>
    <name evidence="7" type="ORF">ED236_11240</name>
</gene>
<dbReference type="SUPFAM" id="SSF46955">
    <property type="entry name" value="Putative DNA-binding domain"/>
    <property type="match status" value="1"/>
</dbReference>
<evidence type="ECO:0000256" key="3">
    <source>
        <dbReference type="ARBA" id="ARBA00023015"/>
    </source>
</evidence>
<organism evidence="7 8">
    <name type="scientific">Pseudomethylobacillus aquaticus</name>
    <dbReference type="NCBI Taxonomy" id="2676064"/>
    <lineage>
        <taxon>Bacteria</taxon>
        <taxon>Pseudomonadati</taxon>
        <taxon>Pseudomonadota</taxon>
        <taxon>Betaproteobacteria</taxon>
        <taxon>Nitrosomonadales</taxon>
        <taxon>Methylophilaceae</taxon>
        <taxon>Pseudomethylobacillus</taxon>
    </lineage>
</organism>
<dbReference type="Pfam" id="PF09278">
    <property type="entry name" value="MerR-DNA-bind"/>
    <property type="match status" value="1"/>
</dbReference>
<dbReference type="GO" id="GO:0005507">
    <property type="term" value="F:copper ion binding"/>
    <property type="evidence" value="ECO:0007669"/>
    <property type="project" value="InterPro"/>
</dbReference>
<evidence type="ECO:0000256" key="4">
    <source>
        <dbReference type="ARBA" id="ARBA00023125"/>
    </source>
</evidence>
<dbReference type="PANTHER" id="PTHR30204">
    <property type="entry name" value="REDOX-CYCLING DRUG-SENSING TRANSCRIPTIONAL ACTIVATOR SOXR"/>
    <property type="match status" value="1"/>
</dbReference>
<keyword evidence="2" id="KW-0963">Cytoplasm</keyword>
<dbReference type="PRINTS" id="PR00040">
    <property type="entry name" value="HTHMERR"/>
</dbReference>
<dbReference type="GO" id="GO:0045893">
    <property type="term" value="P:positive regulation of DNA-templated transcription"/>
    <property type="evidence" value="ECO:0007669"/>
    <property type="project" value="InterPro"/>
</dbReference>
<dbReference type="GO" id="GO:0005737">
    <property type="term" value="C:cytoplasm"/>
    <property type="evidence" value="ECO:0007669"/>
    <property type="project" value="UniProtKB-SubCell"/>
</dbReference>
<dbReference type="InterPro" id="IPR015358">
    <property type="entry name" value="Tscrpt_reg_MerR_DNA-bd"/>
</dbReference>
<comment type="subcellular location">
    <subcellularLocation>
        <location evidence="1">Cytoplasm</location>
    </subcellularLocation>
</comment>
<keyword evidence="4" id="KW-0238">DNA-binding</keyword>
<reference evidence="7 8" key="1">
    <citation type="submission" date="2018-10" db="EMBL/GenBank/DDBJ databases">
        <authorList>
            <person name="Chen W.-M."/>
        </authorList>
    </citation>
    <scope>NUCLEOTIDE SEQUENCE [LARGE SCALE GENOMIC DNA]</scope>
    <source>
        <strain evidence="7 8">H-5</strain>
    </source>
</reference>
<sequence length="128" mass="14531">MNIGEAAQASGISAKMIRHYEQIGLMPKPARTFSGYRLYNQSDLHLLRFIRQARDLGFSTVQIGKLLELWHNQQRPSSEVKAMVSAHVRMLKQKVAELEAMQAELQRLVDGCQGDQRPDCPILDRLAN</sequence>
<keyword evidence="8" id="KW-1185">Reference proteome</keyword>
<dbReference type="GO" id="GO:0003700">
    <property type="term" value="F:DNA-binding transcription factor activity"/>
    <property type="evidence" value="ECO:0007669"/>
    <property type="project" value="InterPro"/>
</dbReference>
<protein>
    <submittedName>
        <fullName evidence="7">Cu(I)-responsive transcriptional regulator</fullName>
    </submittedName>
</protein>
<dbReference type="AlphaFoldDB" id="A0A3N0UVL3"/>
<dbReference type="PROSITE" id="PS00552">
    <property type="entry name" value="HTH_MERR_1"/>
    <property type="match status" value="1"/>
</dbReference>
<evidence type="ECO:0000256" key="5">
    <source>
        <dbReference type="ARBA" id="ARBA00023163"/>
    </source>
</evidence>
<evidence type="ECO:0000256" key="1">
    <source>
        <dbReference type="ARBA" id="ARBA00004496"/>
    </source>
</evidence>
<accession>A0A3N0UVL3</accession>
<dbReference type="SMART" id="SM00422">
    <property type="entry name" value="HTH_MERR"/>
    <property type="match status" value="1"/>
</dbReference>
<evidence type="ECO:0000313" key="7">
    <source>
        <dbReference type="EMBL" id="ROH84577.1"/>
    </source>
</evidence>
<dbReference type="InterPro" id="IPR000551">
    <property type="entry name" value="MerR-type_HTH_dom"/>
</dbReference>
<proteinExistence type="predicted"/>
<dbReference type="RefSeq" id="WP_123238168.1">
    <property type="nucleotide sequence ID" value="NZ_RJVP01000007.1"/>
</dbReference>
<feature type="domain" description="HTH merR-type" evidence="6">
    <location>
        <begin position="1"/>
        <end position="69"/>
    </location>
</feature>
<dbReference type="InterPro" id="IPR011789">
    <property type="entry name" value="CueR"/>
</dbReference>
<keyword evidence="5" id="KW-0804">Transcription</keyword>
<evidence type="ECO:0000256" key="2">
    <source>
        <dbReference type="ARBA" id="ARBA00022490"/>
    </source>
</evidence>
<evidence type="ECO:0000313" key="8">
    <source>
        <dbReference type="Proteomes" id="UP000275137"/>
    </source>
</evidence>
<dbReference type="Pfam" id="PF00376">
    <property type="entry name" value="MerR"/>
    <property type="match status" value="1"/>
</dbReference>
<dbReference type="Proteomes" id="UP000275137">
    <property type="component" value="Unassembled WGS sequence"/>
</dbReference>